<dbReference type="OrthoDB" id="6374705at2759"/>
<proteinExistence type="predicted"/>
<dbReference type="AlphaFoldDB" id="A0A4C1ZY40"/>
<keyword evidence="1" id="KW-0812">Transmembrane</keyword>
<evidence type="ECO:0000256" key="1">
    <source>
        <dbReference type="SAM" id="Phobius"/>
    </source>
</evidence>
<protein>
    <submittedName>
        <fullName evidence="2">Uncharacterized protein</fullName>
    </submittedName>
</protein>
<comment type="caution">
    <text evidence="2">The sequence shown here is derived from an EMBL/GenBank/DDBJ whole genome shotgun (WGS) entry which is preliminary data.</text>
</comment>
<keyword evidence="1" id="KW-0472">Membrane</keyword>
<keyword evidence="3" id="KW-1185">Reference proteome</keyword>
<evidence type="ECO:0000313" key="3">
    <source>
        <dbReference type="Proteomes" id="UP000299102"/>
    </source>
</evidence>
<feature type="transmembrane region" description="Helical" evidence="1">
    <location>
        <begin position="25"/>
        <end position="43"/>
    </location>
</feature>
<keyword evidence="1" id="KW-1133">Transmembrane helix</keyword>
<gene>
    <name evidence="2" type="ORF">EVAR_65019_1</name>
</gene>
<dbReference type="InterPro" id="IPR036291">
    <property type="entry name" value="NAD(P)-bd_dom_sf"/>
</dbReference>
<dbReference type="Proteomes" id="UP000299102">
    <property type="component" value="Unassembled WGS sequence"/>
</dbReference>
<reference evidence="2 3" key="1">
    <citation type="journal article" date="2019" name="Commun. Biol.">
        <title>The bagworm genome reveals a unique fibroin gene that provides high tensile strength.</title>
        <authorList>
            <person name="Kono N."/>
            <person name="Nakamura H."/>
            <person name="Ohtoshi R."/>
            <person name="Tomita M."/>
            <person name="Numata K."/>
            <person name="Arakawa K."/>
        </authorList>
    </citation>
    <scope>NUCLEOTIDE SEQUENCE [LARGE SCALE GENOMIC DNA]</scope>
</reference>
<dbReference type="EMBL" id="BGZK01002322">
    <property type="protein sequence ID" value="GBP92920.1"/>
    <property type="molecule type" value="Genomic_DNA"/>
</dbReference>
<evidence type="ECO:0000313" key="2">
    <source>
        <dbReference type="EMBL" id="GBP92920.1"/>
    </source>
</evidence>
<name>A0A4C1ZY40_EUMVA</name>
<dbReference type="Gene3D" id="3.40.50.720">
    <property type="entry name" value="NAD(P)-binding Rossmann-like Domain"/>
    <property type="match status" value="1"/>
</dbReference>
<dbReference type="SUPFAM" id="SSF51735">
    <property type="entry name" value="NAD(P)-binding Rossmann-fold domains"/>
    <property type="match status" value="1"/>
</dbReference>
<accession>A0A4C1ZY40</accession>
<organism evidence="2 3">
    <name type="scientific">Eumeta variegata</name>
    <name type="common">Bagworm moth</name>
    <name type="synonym">Eumeta japonica</name>
    <dbReference type="NCBI Taxonomy" id="151549"/>
    <lineage>
        <taxon>Eukaryota</taxon>
        <taxon>Metazoa</taxon>
        <taxon>Ecdysozoa</taxon>
        <taxon>Arthropoda</taxon>
        <taxon>Hexapoda</taxon>
        <taxon>Insecta</taxon>
        <taxon>Pterygota</taxon>
        <taxon>Neoptera</taxon>
        <taxon>Endopterygota</taxon>
        <taxon>Lepidoptera</taxon>
        <taxon>Glossata</taxon>
        <taxon>Ditrysia</taxon>
        <taxon>Tineoidea</taxon>
        <taxon>Psychidae</taxon>
        <taxon>Oiketicinae</taxon>
        <taxon>Eumeta</taxon>
    </lineage>
</organism>
<sequence length="119" mass="12820">MSELVAFRLCVNIECDGSSLILSDFAVYLSFPLLILVPVLFLISTPSSRDGKDFPLLAHSASGGFHFCSREMPLFSGECKSGARLEGKTALVTGSNSGIGKETVLDFYKRGTCQSSFIN</sequence>